<keyword evidence="8 12" id="KW-0539">Nucleus</keyword>
<evidence type="ECO:0000256" key="4">
    <source>
        <dbReference type="ARBA" id="ARBA00022771"/>
    </source>
</evidence>
<sequence length="390" mass="43472">MSSTPPVSKPPKSILKKTTHPTTGFSQLPSPTEQQQQQRDLISPGGSLPISFPDLSSLPTEQRLAHEQALLLQRLSQTELKPAIPLETIELLSSFPTQRTPPALHPLNHQPLSAANPHPDDAHQFLKLVADFTPREYLELIEERNCLGACGYVLCPRKRRQYEGEYKIIMRTGNIAKTEDLNKWCSDACAVRALYVKVQLDNPSYMTDLETGKRVVKVELREEEKKKKLSGEEEEKKAKDKDKTTMSITKAEEDKVAADLARLDLNRKAEISDKAAQMQRDADALAVERGQGGGKLDRLLAGQGVEVTIREKPTTGPAKAPDHTKASFTSRKKNPQDAHRMVEGHKPRFGTDIKSQEAAKKDGSESESEDTDEDDDDINDYLSGRMQISM</sequence>
<evidence type="ECO:0000313" key="15">
    <source>
        <dbReference type="EMBL" id="KAL0471608.1"/>
    </source>
</evidence>
<feature type="region of interest" description="Disordered" evidence="13">
    <location>
        <begin position="1"/>
        <end position="48"/>
    </location>
</feature>
<evidence type="ECO:0000256" key="10">
    <source>
        <dbReference type="ARBA" id="ARBA00048336"/>
    </source>
</evidence>
<dbReference type="EC" id="3.1.3.16" evidence="12"/>
<evidence type="ECO:0000256" key="9">
    <source>
        <dbReference type="ARBA" id="ARBA00047761"/>
    </source>
</evidence>
<evidence type="ECO:0000259" key="14">
    <source>
        <dbReference type="PROSITE" id="PS51479"/>
    </source>
</evidence>
<dbReference type="Proteomes" id="UP001451303">
    <property type="component" value="Unassembled WGS sequence"/>
</dbReference>
<evidence type="ECO:0000256" key="5">
    <source>
        <dbReference type="ARBA" id="ARBA00022801"/>
    </source>
</evidence>
<dbReference type="Pfam" id="PF04181">
    <property type="entry name" value="RPAP2_Rtr1"/>
    <property type="match status" value="1"/>
</dbReference>
<feature type="compositionally biased region" description="Low complexity" evidence="13">
    <location>
        <begin position="1"/>
        <end position="13"/>
    </location>
</feature>
<evidence type="ECO:0000313" key="16">
    <source>
        <dbReference type="Proteomes" id="UP001451303"/>
    </source>
</evidence>
<dbReference type="InterPro" id="IPR038534">
    <property type="entry name" value="Rtr1/RPAP2_sf"/>
</dbReference>
<feature type="region of interest" description="Disordered" evidence="13">
    <location>
        <begin position="224"/>
        <end position="246"/>
    </location>
</feature>
<keyword evidence="16" id="KW-1185">Reference proteome</keyword>
<gene>
    <name evidence="15" type="ORF">QR685DRAFT_208531</name>
</gene>
<feature type="compositionally biased region" description="Basic and acidic residues" evidence="13">
    <location>
        <begin position="334"/>
        <end position="364"/>
    </location>
</feature>
<accession>A0ABR3DFZ3</accession>
<comment type="function">
    <text evidence="12">Putative RNA polymerase II subunit B1 C-terminal domain (CTD) phosphatase involved in RNA polymerase II transcription regulation.</text>
</comment>
<feature type="compositionally biased region" description="Acidic residues" evidence="13">
    <location>
        <begin position="365"/>
        <end position="379"/>
    </location>
</feature>
<evidence type="ECO:0000256" key="12">
    <source>
        <dbReference type="RuleBase" id="RU367080"/>
    </source>
</evidence>
<dbReference type="Gene3D" id="1.25.40.820">
    <property type="match status" value="1"/>
</dbReference>
<feature type="compositionally biased region" description="Polar residues" evidence="13">
    <location>
        <begin position="20"/>
        <end position="33"/>
    </location>
</feature>
<evidence type="ECO:0000256" key="1">
    <source>
        <dbReference type="ARBA" id="ARBA00004123"/>
    </source>
</evidence>
<comment type="catalytic activity">
    <reaction evidence="10 12">
        <text>O-phospho-L-threonyl-[protein] + H2O = L-threonyl-[protein] + phosphate</text>
        <dbReference type="Rhea" id="RHEA:47004"/>
        <dbReference type="Rhea" id="RHEA-COMP:11060"/>
        <dbReference type="Rhea" id="RHEA-COMP:11605"/>
        <dbReference type="ChEBI" id="CHEBI:15377"/>
        <dbReference type="ChEBI" id="CHEBI:30013"/>
        <dbReference type="ChEBI" id="CHEBI:43474"/>
        <dbReference type="ChEBI" id="CHEBI:61977"/>
        <dbReference type="EC" id="3.1.3.16"/>
    </reaction>
</comment>
<evidence type="ECO:0000256" key="3">
    <source>
        <dbReference type="ARBA" id="ARBA00022723"/>
    </source>
</evidence>
<evidence type="ECO:0000256" key="6">
    <source>
        <dbReference type="ARBA" id="ARBA00022833"/>
    </source>
</evidence>
<comment type="subcellular location">
    <subcellularLocation>
        <location evidence="1 12">Nucleus</location>
    </subcellularLocation>
</comment>
<keyword evidence="7 12" id="KW-0904">Protein phosphatase</keyword>
<evidence type="ECO:0000256" key="8">
    <source>
        <dbReference type="ARBA" id="ARBA00023242"/>
    </source>
</evidence>
<keyword evidence="4 12" id="KW-0863">Zinc-finger</keyword>
<name>A0ABR3DFZ3_NEUIN</name>
<keyword evidence="5 12" id="KW-0378">Hydrolase</keyword>
<keyword evidence="3 12" id="KW-0479">Metal-binding</keyword>
<reference evidence="15 16" key="1">
    <citation type="submission" date="2023-09" db="EMBL/GenBank/DDBJ databases">
        <title>Multi-omics analysis of a traditional fermented food reveals byproduct-associated fungal strains for waste-to-food upcycling.</title>
        <authorList>
            <consortium name="Lawrence Berkeley National Laboratory"/>
            <person name="Rekdal V.M."/>
            <person name="Villalobos-Escobedo J.M."/>
            <person name="Rodriguez-Valeron N."/>
            <person name="Garcia M.O."/>
            <person name="Vasquez D.P."/>
            <person name="Damayanti I."/>
            <person name="Sorensen P.M."/>
            <person name="Baidoo E.E."/>
            <person name="De Carvalho A.C."/>
            <person name="Riley R."/>
            <person name="Lipzen A."/>
            <person name="He G."/>
            <person name="Yan M."/>
            <person name="Haridas S."/>
            <person name="Daum C."/>
            <person name="Yoshinaga Y."/>
            <person name="Ng V."/>
            <person name="Grigoriev I.V."/>
            <person name="Munk R."/>
            <person name="Nuraida L."/>
            <person name="Wijaya C.H."/>
            <person name="Morales P.-C."/>
            <person name="Keasling J.D."/>
        </authorList>
    </citation>
    <scope>NUCLEOTIDE SEQUENCE [LARGE SCALE GENOMIC DNA]</scope>
    <source>
        <strain evidence="15 16">FGSC 2613</strain>
    </source>
</reference>
<evidence type="ECO:0000256" key="7">
    <source>
        <dbReference type="ARBA" id="ARBA00022912"/>
    </source>
</evidence>
<dbReference type="EMBL" id="JAVLET010000003">
    <property type="protein sequence ID" value="KAL0471608.1"/>
    <property type="molecule type" value="Genomic_DNA"/>
</dbReference>
<proteinExistence type="inferred from homology"/>
<comment type="similarity">
    <text evidence="2 11 12">Belongs to the RPAP2 family.</text>
</comment>
<feature type="domain" description="RTR1-type" evidence="14">
    <location>
        <begin position="127"/>
        <end position="208"/>
    </location>
</feature>
<dbReference type="PANTHER" id="PTHR14732">
    <property type="entry name" value="RNA POLYMERASE II SUBUNIT B1 CTD PHOSPHATASE RPAP2-RELATED"/>
    <property type="match status" value="1"/>
</dbReference>
<comment type="caution">
    <text evidence="15">The sequence shown here is derived from an EMBL/GenBank/DDBJ whole genome shotgun (WGS) entry which is preliminary data.</text>
</comment>
<protein>
    <recommendedName>
        <fullName evidence="12">RNA polymerase II subunit B1 CTD phosphatase RPAP2 homolog</fullName>
        <ecNumber evidence="12">3.1.3.16</ecNumber>
    </recommendedName>
</protein>
<dbReference type="PROSITE" id="PS51479">
    <property type="entry name" value="ZF_RTR1"/>
    <property type="match status" value="1"/>
</dbReference>
<evidence type="ECO:0000256" key="13">
    <source>
        <dbReference type="SAM" id="MobiDB-lite"/>
    </source>
</evidence>
<evidence type="ECO:0000256" key="2">
    <source>
        <dbReference type="ARBA" id="ARBA00005676"/>
    </source>
</evidence>
<dbReference type="InterPro" id="IPR007308">
    <property type="entry name" value="Rtr1/RPAP2_dom"/>
</dbReference>
<organism evidence="15 16">
    <name type="scientific">Neurospora intermedia</name>
    <dbReference type="NCBI Taxonomy" id="5142"/>
    <lineage>
        <taxon>Eukaryota</taxon>
        <taxon>Fungi</taxon>
        <taxon>Dikarya</taxon>
        <taxon>Ascomycota</taxon>
        <taxon>Pezizomycotina</taxon>
        <taxon>Sordariomycetes</taxon>
        <taxon>Sordariomycetidae</taxon>
        <taxon>Sordariales</taxon>
        <taxon>Sordariaceae</taxon>
        <taxon>Neurospora</taxon>
    </lineage>
</organism>
<dbReference type="InterPro" id="IPR039693">
    <property type="entry name" value="Rtr1/RPAP2"/>
</dbReference>
<evidence type="ECO:0000256" key="11">
    <source>
        <dbReference type="PROSITE-ProRule" id="PRU00812"/>
    </source>
</evidence>
<dbReference type="PANTHER" id="PTHR14732:SF0">
    <property type="entry name" value="RNA POLYMERASE II SUBUNIT B1 CTD PHOSPHATASE RPAP2-RELATED"/>
    <property type="match status" value="1"/>
</dbReference>
<keyword evidence="6 12" id="KW-0862">Zinc</keyword>
<feature type="region of interest" description="Disordered" evidence="13">
    <location>
        <begin position="309"/>
        <end position="390"/>
    </location>
</feature>
<comment type="catalytic activity">
    <reaction evidence="9 12">
        <text>O-phospho-L-seryl-[protein] + H2O = L-seryl-[protein] + phosphate</text>
        <dbReference type="Rhea" id="RHEA:20629"/>
        <dbReference type="Rhea" id="RHEA-COMP:9863"/>
        <dbReference type="Rhea" id="RHEA-COMP:11604"/>
        <dbReference type="ChEBI" id="CHEBI:15377"/>
        <dbReference type="ChEBI" id="CHEBI:29999"/>
        <dbReference type="ChEBI" id="CHEBI:43474"/>
        <dbReference type="ChEBI" id="CHEBI:83421"/>
        <dbReference type="EC" id="3.1.3.16"/>
    </reaction>
</comment>